<dbReference type="InterPro" id="IPR006076">
    <property type="entry name" value="FAD-dep_OxRdtase"/>
</dbReference>
<reference evidence="3 4" key="1">
    <citation type="submission" date="2018-10" db="EMBL/GenBank/DDBJ databases">
        <title>Comparative analysis of microorganisms from saline springs in Andes Mountain Range, Colombia.</title>
        <authorList>
            <person name="Rubin E."/>
        </authorList>
    </citation>
    <scope>NUCLEOTIDE SEQUENCE [LARGE SCALE GENOMIC DNA]</scope>
    <source>
        <strain evidence="3 4">USBA 36</strain>
    </source>
</reference>
<dbReference type="Gene3D" id="3.30.9.10">
    <property type="entry name" value="D-Amino Acid Oxidase, subunit A, domain 2"/>
    <property type="match status" value="1"/>
</dbReference>
<organism evidence="3 4">
    <name type="scientific">Oceanibaculum indicum</name>
    <dbReference type="NCBI Taxonomy" id="526216"/>
    <lineage>
        <taxon>Bacteria</taxon>
        <taxon>Pseudomonadati</taxon>
        <taxon>Pseudomonadota</taxon>
        <taxon>Alphaproteobacteria</taxon>
        <taxon>Rhodospirillales</taxon>
        <taxon>Oceanibaculaceae</taxon>
        <taxon>Oceanibaculum</taxon>
    </lineage>
</organism>
<dbReference type="RefSeq" id="WP_121222152.1">
    <property type="nucleotide sequence ID" value="NZ_RBIG01000005.1"/>
</dbReference>
<gene>
    <name evidence="3" type="ORF">BCL74_3605</name>
</gene>
<dbReference type="AlphaFoldDB" id="A0A420WAC0"/>
<dbReference type="Pfam" id="PF01266">
    <property type="entry name" value="DAO"/>
    <property type="match status" value="1"/>
</dbReference>
<accession>A0A420WAC0</accession>
<name>A0A420WAC0_9PROT</name>
<evidence type="ECO:0000259" key="2">
    <source>
        <dbReference type="Pfam" id="PF01266"/>
    </source>
</evidence>
<dbReference type="GO" id="GO:0016491">
    <property type="term" value="F:oxidoreductase activity"/>
    <property type="evidence" value="ECO:0007669"/>
    <property type="project" value="UniProtKB-KW"/>
</dbReference>
<dbReference type="PANTHER" id="PTHR13847:SF281">
    <property type="entry name" value="FAD DEPENDENT OXIDOREDUCTASE DOMAIN-CONTAINING PROTEIN"/>
    <property type="match status" value="1"/>
</dbReference>
<evidence type="ECO:0000256" key="1">
    <source>
        <dbReference type="ARBA" id="ARBA00023002"/>
    </source>
</evidence>
<sequence length="428" mass="46487">MTQPETPPTWYADTATAPSARPSLAGDLDIDVCVIGGGLTGVSAALNLAERGYKVALIEQQRIGWGASGRNGGQICTAYSSGMGKIESALGKEDAQRVWDMAEEAKRIIIERTQRHGISCDLSWGYLYAALSRYQMDGLRAERTEWLERYSYDQPVRLLETAEMRATVASTRYLGGLLDPGAGHLQVYAYLLGLARAAEEAGAVLYEGTRALSVTMGDTPSVTTETGMIRCRHLVIAANAYLGRLVPRLRPYVMPVGSFVCVTEPMAPERLEGLVKGGLAVGECNHILNYFRATSDNRLMFGGGANYSAIDPPSLRFYLRRKLVQVFPQLADIEVAQAWSGLIGITTSRIPDFGQLDGNVYYAQGFSGQGVALSGLAGRLIAEAVAGQAERLDIFGRIRHMPFPGGPLRTSALVLAMFYFRLLDMIGR</sequence>
<comment type="caution">
    <text evidence="3">The sequence shown here is derived from an EMBL/GenBank/DDBJ whole genome shotgun (WGS) entry which is preliminary data.</text>
</comment>
<dbReference type="OrthoDB" id="9806601at2"/>
<evidence type="ECO:0000313" key="3">
    <source>
        <dbReference type="EMBL" id="RKQ67944.1"/>
    </source>
</evidence>
<evidence type="ECO:0000313" key="4">
    <source>
        <dbReference type="Proteomes" id="UP000277424"/>
    </source>
</evidence>
<dbReference type="GO" id="GO:0005737">
    <property type="term" value="C:cytoplasm"/>
    <property type="evidence" value="ECO:0007669"/>
    <property type="project" value="TreeGrafter"/>
</dbReference>
<dbReference type="EMBL" id="RBIG01000005">
    <property type="protein sequence ID" value="RKQ67944.1"/>
    <property type="molecule type" value="Genomic_DNA"/>
</dbReference>
<dbReference type="Proteomes" id="UP000277424">
    <property type="component" value="Unassembled WGS sequence"/>
</dbReference>
<proteinExistence type="predicted"/>
<dbReference type="Gene3D" id="3.50.50.60">
    <property type="entry name" value="FAD/NAD(P)-binding domain"/>
    <property type="match status" value="1"/>
</dbReference>
<dbReference type="SUPFAM" id="SSF51905">
    <property type="entry name" value="FAD/NAD(P)-binding domain"/>
    <property type="match status" value="1"/>
</dbReference>
<dbReference type="InterPro" id="IPR036188">
    <property type="entry name" value="FAD/NAD-bd_sf"/>
</dbReference>
<protein>
    <submittedName>
        <fullName evidence="3">Gamma-glutamylputrescine oxidase</fullName>
    </submittedName>
</protein>
<dbReference type="PANTHER" id="PTHR13847">
    <property type="entry name" value="SARCOSINE DEHYDROGENASE-RELATED"/>
    <property type="match status" value="1"/>
</dbReference>
<feature type="domain" description="FAD dependent oxidoreductase" evidence="2">
    <location>
        <begin position="31"/>
        <end position="383"/>
    </location>
</feature>
<keyword evidence="1" id="KW-0560">Oxidoreductase</keyword>